<dbReference type="OrthoDB" id="5418203at2759"/>
<name>A0A1X2HNT8_SYNRA</name>
<sequence length="142" mass="15506">MCTVCVHTATYVSFLLNYAGTGILEFVKIDPSFTTPKLRAIIQDNVNGSFKLNWISKDKTRVNFESIDDAASILSLMKSSTQVKVTPYTPPEENPQAEKKMPPRGPSVSRLTGKPRPATSDAVARRLIVGHLGLKTKSNGEA</sequence>
<proteinExistence type="predicted"/>
<accession>A0A1X2HNT8</accession>
<feature type="region of interest" description="Disordered" evidence="1">
    <location>
        <begin position="84"/>
        <end position="124"/>
    </location>
</feature>
<dbReference type="EMBL" id="MCGN01000002">
    <property type="protein sequence ID" value="ORZ01054.1"/>
    <property type="molecule type" value="Genomic_DNA"/>
</dbReference>
<evidence type="ECO:0000256" key="1">
    <source>
        <dbReference type="SAM" id="MobiDB-lite"/>
    </source>
</evidence>
<comment type="caution">
    <text evidence="2">The sequence shown here is derived from an EMBL/GenBank/DDBJ whole genome shotgun (WGS) entry which is preliminary data.</text>
</comment>
<organism evidence="2 3">
    <name type="scientific">Syncephalastrum racemosum</name>
    <name type="common">Filamentous fungus</name>
    <dbReference type="NCBI Taxonomy" id="13706"/>
    <lineage>
        <taxon>Eukaryota</taxon>
        <taxon>Fungi</taxon>
        <taxon>Fungi incertae sedis</taxon>
        <taxon>Mucoromycota</taxon>
        <taxon>Mucoromycotina</taxon>
        <taxon>Mucoromycetes</taxon>
        <taxon>Mucorales</taxon>
        <taxon>Syncephalastraceae</taxon>
        <taxon>Syncephalastrum</taxon>
    </lineage>
</organism>
<reference evidence="2 3" key="1">
    <citation type="submission" date="2016-07" db="EMBL/GenBank/DDBJ databases">
        <title>Pervasive Adenine N6-methylation of Active Genes in Fungi.</title>
        <authorList>
            <consortium name="DOE Joint Genome Institute"/>
            <person name="Mondo S.J."/>
            <person name="Dannebaum R.O."/>
            <person name="Kuo R.C."/>
            <person name="Labutti K."/>
            <person name="Haridas S."/>
            <person name="Kuo A."/>
            <person name="Salamov A."/>
            <person name="Ahrendt S.R."/>
            <person name="Lipzen A."/>
            <person name="Sullivan W."/>
            <person name="Andreopoulos W.B."/>
            <person name="Clum A."/>
            <person name="Lindquist E."/>
            <person name="Daum C."/>
            <person name="Ramamoorthy G.K."/>
            <person name="Gryganskyi A."/>
            <person name="Culley D."/>
            <person name="Magnuson J.K."/>
            <person name="James T.Y."/>
            <person name="O'Malley M.A."/>
            <person name="Stajich J.E."/>
            <person name="Spatafora J.W."/>
            <person name="Visel A."/>
            <person name="Grigoriev I.V."/>
        </authorList>
    </citation>
    <scope>NUCLEOTIDE SEQUENCE [LARGE SCALE GENOMIC DNA]</scope>
    <source>
        <strain evidence="2 3">NRRL 2496</strain>
    </source>
</reference>
<dbReference type="Proteomes" id="UP000242180">
    <property type="component" value="Unassembled WGS sequence"/>
</dbReference>
<evidence type="ECO:0000313" key="2">
    <source>
        <dbReference type="EMBL" id="ORZ01054.1"/>
    </source>
</evidence>
<dbReference type="AlphaFoldDB" id="A0A1X2HNT8"/>
<keyword evidence="3" id="KW-1185">Reference proteome</keyword>
<evidence type="ECO:0000313" key="3">
    <source>
        <dbReference type="Proteomes" id="UP000242180"/>
    </source>
</evidence>
<protein>
    <submittedName>
        <fullName evidence="2">Uncharacterized protein</fullName>
    </submittedName>
</protein>
<gene>
    <name evidence="2" type="ORF">BCR43DRAFT_164844</name>
</gene>
<dbReference type="InParanoid" id="A0A1X2HNT8"/>